<evidence type="ECO:0000313" key="5">
    <source>
        <dbReference type="EMBL" id="MBD1260549.1"/>
    </source>
</evidence>
<evidence type="ECO:0000313" key="8">
    <source>
        <dbReference type="Proteomes" id="UP000651837"/>
    </source>
</evidence>
<comment type="caution">
    <text evidence="6">The sequence shown here is derived from an EMBL/GenBank/DDBJ whole genome shotgun (WGS) entry which is preliminary data.</text>
</comment>
<dbReference type="AlphaFoldDB" id="A0A316E2P4"/>
<dbReference type="EMBL" id="JACWLN010000003">
    <property type="protein sequence ID" value="MBD1260549.1"/>
    <property type="molecule type" value="Genomic_DNA"/>
</dbReference>
<dbReference type="OrthoDB" id="742238at2"/>
<reference evidence="5 8" key="2">
    <citation type="submission" date="2020-07" db="EMBL/GenBank/DDBJ databases">
        <title>The draft genome sequence of Maribacter polysiphoniae KCTC 22021.</title>
        <authorList>
            <person name="Mu L."/>
        </authorList>
    </citation>
    <scope>NUCLEOTIDE SEQUENCE [LARGE SCALE GENOMIC DNA]</scope>
    <source>
        <strain evidence="5 8">KCTC 22021</strain>
    </source>
</reference>
<protein>
    <submittedName>
        <fullName evidence="5">GntR family transcriptional regulator</fullName>
    </submittedName>
    <submittedName>
        <fullName evidence="6">Substrate-binding family protein</fullName>
    </submittedName>
</protein>
<dbReference type="Pfam" id="PF13377">
    <property type="entry name" value="Peripla_BP_3"/>
    <property type="match status" value="1"/>
</dbReference>
<reference evidence="6 7" key="1">
    <citation type="submission" date="2018-05" db="EMBL/GenBank/DDBJ databases">
        <title>Genomic Encyclopedia of Archaeal and Bacterial Type Strains, Phase II (KMG-II): from individual species to whole genera.</title>
        <authorList>
            <person name="Goeker M."/>
        </authorList>
    </citation>
    <scope>NUCLEOTIDE SEQUENCE [LARGE SCALE GENOMIC DNA]</scope>
    <source>
        <strain evidence="6 7">DSM 23514</strain>
    </source>
</reference>
<dbReference type="Pfam" id="PF00392">
    <property type="entry name" value="GntR"/>
    <property type="match status" value="1"/>
</dbReference>
<dbReference type="PANTHER" id="PTHR38445">
    <property type="entry name" value="HTH-TYPE TRANSCRIPTIONAL REPRESSOR YTRA"/>
    <property type="match status" value="1"/>
</dbReference>
<dbReference type="EMBL" id="QGGQ01000003">
    <property type="protein sequence ID" value="PWK24326.1"/>
    <property type="molecule type" value="Genomic_DNA"/>
</dbReference>
<proteinExistence type="predicted"/>
<keyword evidence="8" id="KW-1185">Reference proteome</keyword>
<dbReference type="SMART" id="SM00345">
    <property type="entry name" value="HTH_GNTR"/>
    <property type="match status" value="1"/>
</dbReference>
<dbReference type="InterPro" id="IPR000524">
    <property type="entry name" value="Tscrpt_reg_HTH_GntR"/>
</dbReference>
<dbReference type="Gene3D" id="3.40.50.2300">
    <property type="match status" value="2"/>
</dbReference>
<name>A0A316E2P4_9FLAO</name>
<keyword evidence="3" id="KW-0804">Transcription</keyword>
<gene>
    <name evidence="5" type="ORF">HZY62_08105</name>
    <name evidence="6" type="ORF">LX92_01916</name>
</gene>
<evidence type="ECO:0000256" key="1">
    <source>
        <dbReference type="ARBA" id="ARBA00023015"/>
    </source>
</evidence>
<dbReference type="Proteomes" id="UP000651837">
    <property type="component" value="Unassembled WGS sequence"/>
</dbReference>
<dbReference type="GO" id="GO:0003677">
    <property type="term" value="F:DNA binding"/>
    <property type="evidence" value="ECO:0007669"/>
    <property type="project" value="UniProtKB-KW"/>
</dbReference>
<dbReference type="RefSeq" id="WP_109650051.1">
    <property type="nucleotide sequence ID" value="NZ_CAJQNU010000027.1"/>
</dbReference>
<keyword evidence="2" id="KW-0238">DNA-binding</keyword>
<dbReference type="InterPro" id="IPR028082">
    <property type="entry name" value="Peripla_BP_I"/>
</dbReference>
<sequence length="332" mass="38241">MGIISIKQKKGTPKYKQIIASIEEAIIDGKLKKGDQLPSINYIRDTYKISRDTVLMAFNELKARGIIQSVVGKGYYVLNEDIRVSKKIFLLFDELNSFKEDLYNSFLENLEENIKVEIFFHHFNAEMFNNLIYESNGNYNYYVIMPANLKQANSAIEILPRDKVYILDQIQDNLVQYAAIYQNFEKDIINNLSSVLHLIENYRELILLFNPDRQPQGMLDGFNKFCTSNGIENSVIQLLQGRIPKKGEVYIIPDDKDLLRIIKRIKEAGLVLSKDIGIISYNDTLLKEIVEGGITSISTDFYEMGNQLAKMILSKEKRQIENTSNLILRNSL</sequence>
<accession>A0A316E2P4</accession>
<evidence type="ECO:0000313" key="7">
    <source>
        <dbReference type="Proteomes" id="UP000245667"/>
    </source>
</evidence>
<dbReference type="InterPro" id="IPR046335">
    <property type="entry name" value="LacI/GalR-like_sensor"/>
</dbReference>
<dbReference type="GO" id="GO:0003700">
    <property type="term" value="F:DNA-binding transcription factor activity"/>
    <property type="evidence" value="ECO:0007669"/>
    <property type="project" value="InterPro"/>
</dbReference>
<dbReference type="SUPFAM" id="SSF53822">
    <property type="entry name" value="Periplasmic binding protein-like I"/>
    <property type="match status" value="1"/>
</dbReference>
<dbReference type="PANTHER" id="PTHR38445:SF10">
    <property type="entry name" value="GNTR-FAMILY TRANSCRIPTIONAL REGULATOR"/>
    <property type="match status" value="1"/>
</dbReference>
<dbReference type="PROSITE" id="PS50949">
    <property type="entry name" value="HTH_GNTR"/>
    <property type="match status" value="1"/>
</dbReference>
<evidence type="ECO:0000259" key="4">
    <source>
        <dbReference type="PROSITE" id="PS50949"/>
    </source>
</evidence>
<dbReference type="InterPro" id="IPR036388">
    <property type="entry name" value="WH-like_DNA-bd_sf"/>
</dbReference>
<dbReference type="SUPFAM" id="SSF46785">
    <property type="entry name" value="Winged helix' DNA-binding domain"/>
    <property type="match status" value="1"/>
</dbReference>
<organism evidence="6 7">
    <name type="scientific">Maribacter polysiphoniae</name>
    <dbReference type="NCBI Taxonomy" id="429344"/>
    <lineage>
        <taxon>Bacteria</taxon>
        <taxon>Pseudomonadati</taxon>
        <taxon>Bacteroidota</taxon>
        <taxon>Flavobacteriia</taxon>
        <taxon>Flavobacteriales</taxon>
        <taxon>Flavobacteriaceae</taxon>
        <taxon>Maribacter</taxon>
    </lineage>
</organism>
<keyword evidence="1" id="KW-0805">Transcription regulation</keyword>
<evidence type="ECO:0000313" key="6">
    <source>
        <dbReference type="EMBL" id="PWK24326.1"/>
    </source>
</evidence>
<dbReference type="CDD" id="cd07377">
    <property type="entry name" value="WHTH_GntR"/>
    <property type="match status" value="1"/>
</dbReference>
<feature type="domain" description="HTH gntR-type" evidence="4">
    <location>
        <begin position="12"/>
        <end position="80"/>
    </location>
</feature>
<dbReference type="Proteomes" id="UP000245667">
    <property type="component" value="Unassembled WGS sequence"/>
</dbReference>
<evidence type="ECO:0000256" key="2">
    <source>
        <dbReference type="ARBA" id="ARBA00023125"/>
    </source>
</evidence>
<evidence type="ECO:0000256" key="3">
    <source>
        <dbReference type="ARBA" id="ARBA00023163"/>
    </source>
</evidence>
<dbReference type="Gene3D" id="1.10.10.10">
    <property type="entry name" value="Winged helix-like DNA-binding domain superfamily/Winged helix DNA-binding domain"/>
    <property type="match status" value="1"/>
</dbReference>
<dbReference type="InterPro" id="IPR036390">
    <property type="entry name" value="WH_DNA-bd_sf"/>
</dbReference>